<keyword evidence="7" id="KW-1185">Reference proteome</keyword>
<dbReference type="GO" id="GO:0016491">
    <property type="term" value="F:oxidoreductase activity"/>
    <property type="evidence" value="ECO:0007669"/>
    <property type="project" value="UniProtKB-KW"/>
</dbReference>
<evidence type="ECO:0000256" key="1">
    <source>
        <dbReference type="ARBA" id="ARBA00008056"/>
    </source>
</evidence>
<evidence type="ECO:0000256" key="4">
    <source>
        <dbReference type="ARBA" id="ARBA00023004"/>
    </source>
</evidence>
<reference evidence="6" key="1">
    <citation type="journal article" date="2018" name="DNA Res.">
        <title>Multiple hybrid de novo genome assembly of finger millet, an orphan allotetraploid crop.</title>
        <authorList>
            <person name="Hatakeyama M."/>
            <person name="Aluri S."/>
            <person name="Balachadran M.T."/>
            <person name="Sivarajan S.R."/>
            <person name="Patrignani A."/>
            <person name="Gruter S."/>
            <person name="Poveda L."/>
            <person name="Shimizu-Inatsugi R."/>
            <person name="Baeten J."/>
            <person name="Francoijs K.J."/>
            <person name="Nataraja K.N."/>
            <person name="Reddy Y.A.N."/>
            <person name="Phadnis S."/>
            <person name="Ravikumar R.L."/>
            <person name="Schlapbach R."/>
            <person name="Sreeman S.M."/>
            <person name="Shimizu K.K."/>
        </authorList>
    </citation>
    <scope>NUCLEOTIDE SEQUENCE</scope>
</reference>
<keyword evidence="4" id="KW-0408">Iron</keyword>
<dbReference type="InterPro" id="IPR027443">
    <property type="entry name" value="IPNS-like_sf"/>
</dbReference>
<comment type="similarity">
    <text evidence="1">Belongs to the iron/ascorbate-dependent oxidoreductase family.</text>
</comment>
<dbReference type="AlphaFoldDB" id="A0AAV5CSC4"/>
<sequence length="682" mass="77226">MLPVQGLVSGHVAADDVPARFVARAHDDAPATVAASVPVIDLGRLCRQDIAGADEEAAKLRLALESWGLFLVANHGIEASLMDDVMDASREFFGQPPEVKQKHTNLVDGKDFQLEGYGNDRVRSEDQVLDWCDRLYLKVEPEDDRNLALWPTHPGRFRDVLHKFAEECTSVRDRLLPEMAKALGLDDDYFSNQFGDKADTYARFSYYPPCPRPDLVFGLKPHSDGTFISILMVDNNVGGLQVLREGVWYDVPTRPHTLLINLGDQMEIMSNGIFKSPVHRVVTNAEKERLSVALFFSVDPEKHMEPAPQLVDEKQPALYRKALGRVPRPPMADDSWRVPTPVQELAAAVEDPPNRYVLREQDRPSSLLAAADMPEPIPVIDLSRLSDDPVEADKLKAALQSWGLVLVTYHGIEASLMDGVMGASREFFRQPFDAKQKYSNLIDGKHFQVEGYGNDRVLRQDQILDWTDRLHLRVEPEDERNFAFWPKHPEAFRDVLHEYTSETKKIRNIVFEAMAKILELEEDYFVRQISDKAHAFARFNYYPPCPRPDLVNGVRPHSDGGVLTILLVDKEVGGLQVQRDGIWYNVPSKPYTLLINLGDSMEIMNNGIFKSPVHRVVTNAEKERISLAVFYGVDGEKVLEPAAGLIDEKRLARYRAIEVKDFVAGFHEHFSRGIRFIETLRI</sequence>
<dbReference type="Proteomes" id="UP001054889">
    <property type="component" value="Unassembled WGS sequence"/>
</dbReference>
<dbReference type="GO" id="GO:0046872">
    <property type="term" value="F:metal ion binding"/>
    <property type="evidence" value="ECO:0007669"/>
    <property type="project" value="UniProtKB-KW"/>
</dbReference>
<evidence type="ECO:0000313" key="7">
    <source>
        <dbReference type="Proteomes" id="UP001054889"/>
    </source>
</evidence>
<comment type="caution">
    <text evidence="6">The sequence shown here is derived from an EMBL/GenBank/DDBJ whole genome shotgun (WGS) entry which is preliminary data.</text>
</comment>
<dbReference type="Gene3D" id="2.60.120.330">
    <property type="entry name" value="B-lactam Antibiotic, Isopenicillin N Synthase, Chain"/>
    <property type="match status" value="2"/>
</dbReference>
<evidence type="ECO:0000313" key="6">
    <source>
        <dbReference type="EMBL" id="GJN00777.1"/>
    </source>
</evidence>
<dbReference type="Pfam" id="PF03171">
    <property type="entry name" value="2OG-FeII_Oxy"/>
    <property type="match status" value="2"/>
</dbReference>
<dbReference type="FunFam" id="2.60.120.330:FF:000018">
    <property type="entry name" value="2-oxoglutarate (2OG) and Fe(II)-dependent oxygenase superfamily protein"/>
    <property type="match status" value="2"/>
</dbReference>
<dbReference type="Pfam" id="PF14226">
    <property type="entry name" value="DIOX_N"/>
    <property type="match status" value="2"/>
</dbReference>
<name>A0AAV5CSC4_ELECO</name>
<keyword evidence="2" id="KW-0479">Metal-binding</keyword>
<reference evidence="6" key="2">
    <citation type="submission" date="2021-12" db="EMBL/GenBank/DDBJ databases">
        <title>Resequencing data analysis of finger millet.</title>
        <authorList>
            <person name="Hatakeyama M."/>
            <person name="Aluri S."/>
            <person name="Balachadran M.T."/>
            <person name="Sivarajan S.R."/>
            <person name="Poveda L."/>
            <person name="Shimizu-Inatsugi R."/>
            <person name="Schlapbach R."/>
            <person name="Sreeman S.M."/>
            <person name="Shimizu K.K."/>
        </authorList>
    </citation>
    <scope>NUCLEOTIDE SEQUENCE</scope>
</reference>
<keyword evidence="3" id="KW-0560">Oxidoreductase</keyword>
<accession>A0AAV5CSC4</accession>
<evidence type="ECO:0000259" key="5">
    <source>
        <dbReference type="PROSITE" id="PS51471"/>
    </source>
</evidence>
<dbReference type="EMBL" id="BQKI01000008">
    <property type="protein sequence ID" value="GJN00777.1"/>
    <property type="molecule type" value="Genomic_DNA"/>
</dbReference>
<dbReference type="SUPFAM" id="SSF51197">
    <property type="entry name" value="Clavaminate synthase-like"/>
    <property type="match status" value="2"/>
</dbReference>
<feature type="domain" description="Fe2OG dioxygenase" evidence="5">
    <location>
        <begin position="197"/>
        <end position="298"/>
    </location>
</feature>
<dbReference type="InterPro" id="IPR005123">
    <property type="entry name" value="Oxoglu/Fe-dep_dioxygenase_dom"/>
</dbReference>
<dbReference type="InterPro" id="IPR044861">
    <property type="entry name" value="IPNS-like_FE2OG_OXY"/>
</dbReference>
<organism evidence="6 7">
    <name type="scientific">Eleusine coracana subsp. coracana</name>
    <dbReference type="NCBI Taxonomy" id="191504"/>
    <lineage>
        <taxon>Eukaryota</taxon>
        <taxon>Viridiplantae</taxon>
        <taxon>Streptophyta</taxon>
        <taxon>Embryophyta</taxon>
        <taxon>Tracheophyta</taxon>
        <taxon>Spermatophyta</taxon>
        <taxon>Magnoliopsida</taxon>
        <taxon>Liliopsida</taxon>
        <taxon>Poales</taxon>
        <taxon>Poaceae</taxon>
        <taxon>PACMAD clade</taxon>
        <taxon>Chloridoideae</taxon>
        <taxon>Cynodonteae</taxon>
        <taxon>Eleusininae</taxon>
        <taxon>Eleusine</taxon>
    </lineage>
</organism>
<protein>
    <recommendedName>
        <fullName evidence="5">Fe2OG dioxygenase domain-containing protein</fullName>
    </recommendedName>
</protein>
<evidence type="ECO:0000256" key="2">
    <source>
        <dbReference type="ARBA" id="ARBA00022723"/>
    </source>
</evidence>
<evidence type="ECO:0000256" key="3">
    <source>
        <dbReference type="ARBA" id="ARBA00023002"/>
    </source>
</evidence>
<feature type="domain" description="Fe2OG dioxygenase" evidence="5">
    <location>
        <begin position="531"/>
        <end position="633"/>
    </location>
</feature>
<gene>
    <name evidence="6" type="primary">ga17984</name>
    <name evidence="6" type="ORF">PR202_ga17984</name>
</gene>
<proteinExistence type="inferred from homology"/>
<dbReference type="InterPro" id="IPR026992">
    <property type="entry name" value="DIOX_N"/>
</dbReference>
<dbReference type="InterPro" id="IPR050295">
    <property type="entry name" value="Plant_2OG-oxidoreductases"/>
</dbReference>
<dbReference type="PROSITE" id="PS51471">
    <property type="entry name" value="FE2OG_OXY"/>
    <property type="match status" value="2"/>
</dbReference>
<dbReference type="PANTHER" id="PTHR47991">
    <property type="entry name" value="OXOGLUTARATE/IRON-DEPENDENT DIOXYGENASE"/>
    <property type="match status" value="1"/>
</dbReference>